<gene>
    <name evidence="5" type="ORF">GCM10008905_32520</name>
</gene>
<dbReference type="InterPro" id="IPR015421">
    <property type="entry name" value="PyrdxlP-dep_Trfase_major"/>
</dbReference>
<dbReference type="InterPro" id="IPR015422">
    <property type="entry name" value="PyrdxlP-dep_Trfase_small"/>
</dbReference>
<reference evidence="5 6" key="1">
    <citation type="journal article" date="2019" name="Int. J. Syst. Evol. Microbiol.">
        <title>The Global Catalogue of Microorganisms (GCM) 10K type strain sequencing project: providing services to taxonomists for standard genome sequencing and annotation.</title>
        <authorList>
            <consortium name="The Broad Institute Genomics Platform"/>
            <consortium name="The Broad Institute Genome Sequencing Center for Infectious Disease"/>
            <person name="Wu L."/>
            <person name="Ma J."/>
        </authorList>
    </citation>
    <scope>NUCLEOTIDE SEQUENCE [LARGE SCALE GENOMIC DNA]</scope>
    <source>
        <strain evidence="5 6">JCM 1405</strain>
    </source>
</reference>
<dbReference type="InterPro" id="IPR004839">
    <property type="entry name" value="Aminotransferase_I/II_large"/>
</dbReference>
<dbReference type="Pfam" id="PF00155">
    <property type="entry name" value="Aminotran_1_2"/>
    <property type="match status" value="1"/>
</dbReference>
<evidence type="ECO:0000313" key="5">
    <source>
        <dbReference type="EMBL" id="GAA0730796.1"/>
    </source>
</evidence>
<dbReference type="InterPro" id="IPR050106">
    <property type="entry name" value="HistidinolP_aminotransfase"/>
</dbReference>
<sequence length="364" mass="41947">MKHGGDIYTEGVLKGKELTDFSSNINPLGVPKSFINNLNEGVLNLTRYPDIQYRELRGNLKEYVNSGEILFNIGDERLNIVEEEDFILGNGAAEIIQLSISLFKSIAIIVPSFGEYDENAEKYGLKITYIPMRNMEYDYDAIERSLKNNDALIIGNPNNPNGGIIDKGKFKTLLDFCEREGKTVIVDEAFIEFTGNMRQSFLYELKSYKCLLIIRALTKFYGMPGIRMGYGISKNGKLLEKMRKSQNPWNINAFAELAAKYVLKDKEYINESLKWIREERKFLVEEMNKVPHIKKAYHTFGNYILCELEEIDGDKLYELCLEKGIVIRKCCNYKGLNNRFIRFAIKDRENNNILLNTLKGIKNI</sequence>
<dbReference type="Gene3D" id="3.90.1150.10">
    <property type="entry name" value="Aspartate Aminotransferase, domain 1"/>
    <property type="match status" value="1"/>
</dbReference>
<keyword evidence="2" id="KW-0808">Transferase</keyword>
<feature type="domain" description="Aminotransferase class I/classII large" evidence="4">
    <location>
        <begin position="17"/>
        <end position="357"/>
    </location>
</feature>
<dbReference type="SUPFAM" id="SSF53383">
    <property type="entry name" value="PLP-dependent transferases"/>
    <property type="match status" value="1"/>
</dbReference>
<dbReference type="EMBL" id="BAAACF010000012">
    <property type="protein sequence ID" value="GAA0730796.1"/>
    <property type="molecule type" value="Genomic_DNA"/>
</dbReference>
<evidence type="ECO:0000256" key="1">
    <source>
        <dbReference type="ARBA" id="ARBA00022576"/>
    </source>
</evidence>
<dbReference type="RefSeq" id="WP_343771427.1">
    <property type="nucleotide sequence ID" value="NZ_BAAACF010000012.1"/>
</dbReference>
<dbReference type="Proteomes" id="UP001500339">
    <property type="component" value="Unassembled WGS sequence"/>
</dbReference>
<evidence type="ECO:0000256" key="2">
    <source>
        <dbReference type="ARBA" id="ARBA00022679"/>
    </source>
</evidence>
<dbReference type="Gene3D" id="3.40.640.10">
    <property type="entry name" value="Type I PLP-dependent aspartate aminotransferase-like (Major domain)"/>
    <property type="match status" value="1"/>
</dbReference>
<dbReference type="InterPro" id="IPR015424">
    <property type="entry name" value="PyrdxlP-dep_Trfase"/>
</dbReference>
<comment type="caution">
    <text evidence="5">The sequence shown here is derived from an EMBL/GenBank/DDBJ whole genome shotgun (WGS) entry which is preliminary data.</text>
</comment>
<name>A0ABN1J7A8_9CLOT</name>
<accession>A0ABN1J7A8</accession>
<keyword evidence="1" id="KW-0032">Aminotransferase</keyword>
<organism evidence="5 6">
    <name type="scientific">Clostridium malenominatum</name>
    <dbReference type="NCBI Taxonomy" id="1539"/>
    <lineage>
        <taxon>Bacteria</taxon>
        <taxon>Bacillati</taxon>
        <taxon>Bacillota</taxon>
        <taxon>Clostridia</taxon>
        <taxon>Eubacteriales</taxon>
        <taxon>Clostridiaceae</taxon>
        <taxon>Clostridium</taxon>
    </lineage>
</organism>
<evidence type="ECO:0000259" key="4">
    <source>
        <dbReference type="Pfam" id="PF00155"/>
    </source>
</evidence>
<protein>
    <submittedName>
        <fullName evidence="5">Histidinol-phosphate transaminase</fullName>
    </submittedName>
</protein>
<proteinExistence type="predicted"/>
<keyword evidence="3" id="KW-0663">Pyridoxal phosphate</keyword>
<dbReference type="PANTHER" id="PTHR43643:SF3">
    <property type="entry name" value="HISTIDINOL-PHOSPHATE AMINOTRANSFERASE"/>
    <property type="match status" value="1"/>
</dbReference>
<keyword evidence="6" id="KW-1185">Reference proteome</keyword>
<evidence type="ECO:0000256" key="3">
    <source>
        <dbReference type="ARBA" id="ARBA00022898"/>
    </source>
</evidence>
<dbReference type="PANTHER" id="PTHR43643">
    <property type="entry name" value="HISTIDINOL-PHOSPHATE AMINOTRANSFERASE 2"/>
    <property type="match status" value="1"/>
</dbReference>
<dbReference type="CDD" id="cd00609">
    <property type="entry name" value="AAT_like"/>
    <property type="match status" value="1"/>
</dbReference>
<evidence type="ECO:0000313" key="6">
    <source>
        <dbReference type="Proteomes" id="UP001500339"/>
    </source>
</evidence>